<evidence type="ECO:0000256" key="1">
    <source>
        <dbReference type="SAM" id="MobiDB-lite"/>
    </source>
</evidence>
<organism evidence="2 3">
    <name type="scientific">Romanomermis culicivorax</name>
    <name type="common">Nematode worm</name>
    <dbReference type="NCBI Taxonomy" id="13658"/>
    <lineage>
        <taxon>Eukaryota</taxon>
        <taxon>Metazoa</taxon>
        <taxon>Ecdysozoa</taxon>
        <taxon>Nematoda</taxon>
        <taxon>Enoplea</taxon>
        <taxon>Dorylaimia</taxon>
        <taxon>Mermithida</taxon>
        <taxon>Mermithoidea</taxon>
        <taxon>Mermithidae</taxon>
        <taxon>Romanomermis</taxon>
    </lineage>
</organism>
<keyword evidence="2" id="KW-1185">Reference proteome</keyword>
<dbReference type="Proteomes" id="UP000887565">
    <property type="component" value="Unplaced"/>
</dbReference>
<accession>A0A915JCG9</accession>
<evidence type="ECO:0000313" key="2">
    <source>
        <dbReference type="Proteomes" id="UP000887565"/>
    </source>
</evidence>
<protein>
    <submittedName>
        <fullName evidence="3">Uncharacterized protein</fullName>
    </submittedName>
</protein>
<dbReference type="AlphaFoldDB" id="A0A915JCG9"/>
<name>A0A915JCG9_ROMCU</name>
<evidence type="ECO:0000313" key="3">
    <source>
        <dbReference type="WBParaSite" id="nRc.2.0.1.t24174-RA"/>
    </source>
</evidence>
<proteinExistence type="predicted"/>
<dbReference type="WBParaSite" id="nRc.2.0.1.t24174-RA">
    <property type="protein sequence ID" value="nRc.2.0.1.t24174-RA"/>
    <property type="gene ID" value="nRc.2.0.1.g24174"/>
</dbReference>
<feature type="region of interest" description="Disordered" evidence="1">
    <location>
        <begin position="119"/>
        <end position="138"/>
    </location>
</feature>
<reference evidence="3" key="1">
    <citation type="submission" date="2022-11" db="UniProtKB">
        <authorList>
            <consortium name="WormBaseParasite"/>
        </authorList>
    </citation>
    <scope>IDENTIFICATION</scope>
</reference>
<sequence length="250" mass="26425">MTTGFGGKIGELDKKTNLQFNLGSKILMKICQDSKNSKLIYLVLPEIGLGGTGGGFLAFFVVAVEANFGGIGGGATESGHFADLKFTMVGLAELEFLWKLRTTVAPLLRNNCRGLTADAKPSSTSDFPKSRSKDSKRAVGVVESESPLFLDANFAATTLLVSSSKAAILLNRCRSLVNAASDILAAKSDKSSNIFKSEAVKSCRGVFSEQLSPLSPAIFGDDGNKQAVSDDVDGKRLELTRNSSSILSTT</sequence>
<feature type="compositionally biased region" description="Basic and acidic residues" evidence="1">
    <location>
        <begin position="128"/>
        <end position="137"/>
    </location>
</feature>